<keyword evidence="4 8" id="KW-0645">Protease</keyword>
<feature type="region of interest" description="Disordered" evidence="9">
    <location>
        <begin position="1041"/>
        <end position="1067"/>
    </location>
</feature>
<dbReference type="Pfam" id="PF21316">
    <property type="entry name" value="TPPII_GBD"/>
    <property type="match status" value="1"/>
</dbReference>
<dbReference type="InterPro" id="IPR046939">
    <property type="entry name" value="TPPII_C_sf"/>
</dbReference>
<feature type="active site" description="Charge relay system" evidence="8">
    <location>
        <position position="473"/>
    </location>
</feature>
<evidence type="ECO:0000259" key="13">
    <source>
        <dbReference type="Pfam" id="PF21316"/>
    </source>
</evidence>
<dbReference type="GO" id="GO:0004252">
    <property type="term" value="F:serine-type endopeptidase activity"/>
    <property type="evidence" value="ECO:0007669"/>
    <property type="project" value="UniProtKB-UniRule"/>
</dbReference>
<evidence type="ECO:0000256" key="2">
    <source>
        <dbReference type="ARBA" id="ARBA00011073"/>
    </source>
</evidence>
<comment type="catalytic activity">
    <reaction evidence="1">
        <text>Release of an N-terminal tripeptide from a polypeptide.</text>
        <dbReference type="EC" id="3.4.14.10"/>
    </reaction>
</comment>
<dbReference type="InterPro" id="IPR034051">
    <property type="entry name" value="TPP_II_domain"/>
</dbReference>
<comment type="similarity">
    <text evidence="2 8">Belongs to the peptidase S8 family.</text>
</comment>
<dbReference type="FunFam" id="3.40.50.200:FF:000013">
    <property type="entry name" value="Tripeptidyl-peptidase 2 homolog"/>
    <property type="match status" value="1"/>
</dbReference>
<dbReference type="InterPro" id="IPR050131">
    <property type="entry name" value="Peptidase_S8_subtilisin-like"/>
</dbReference>
<dbReference type="PRINTS" id="PR00723">
    <property type="entry name" value="SUBTILISIN"/>
</dbReference>
<dbReference type="PROSITE" id="PS51892">
    <property type="entry name" value="SUBTILASE"/>
    <property type="match status" value="1"/>
</dbReference>
<evidence type="ECO:0000256" key="1">
    <source>
        <dbReference type="ARBA" id="ARBA00001910"/>
    </source>
</evidence>
<protein>
    <recommendedName>
        <fullName evidence="16">Tripeptidyl-peptidase II</fullName>
    </recommendedName>
</protein>
<keyword evidence="5 8" id="KW-0378">Hydrolase</keyword>
<dbReference type="GO" id="GO:0008240">
    <property type="term" value="F:tripeptidyl-peptidase activity"/>
    <property type="evidence" value="ECO:0007669"/>
    <property type="project" value="UniProtKB-EC"/>
</dbReference>
<dbReference type="Gene3D" id="2.60.40.3170">
    <property type="match status" value="1"/>
</dbReference>
<evidence type="ECO:0000256" key="9">
    <source>
        <dbReference type="SAM" id="MobiDB-lite"/>
    </source>
</evidence>
<dbReference type="PROSITE" id="PS00137">
    <property type="entry name" value="SUBTILASE_HIS"/>
    <property type="match status" value="1"/>
</dbReference>
<dbReference type="GO" id="GO:0004177">
    <property type="term" value="F:aminopeptidase activity"/>
    <property type="evidence" value="ECO:0007669"/>
    <property type="project" value="UniProtKB-KW"/>
</dbReference>
<feature type="compositionally biased region" description="Basic and acidic residues" evidence="9">
    <location>
        <begin position="1049"/>
        <end position="1059"/>
    </location>
</feature>
<evidence type="ECO:0000259" key="11">
    <source>
        <dbReference type="Pfam" id="PF12580"/>
    </source>
</evidence>
<evidence type="ECO:0000256" key="3">
    <source>
        <dbReference type="ARBA" id="ARBA00022438"/>
    </source>
</evidence>
<dbReference type="Pfam" id="PF21223">
    <property type="entry name" value="TPPII_Ig-like-1"/>
    <property type="match status" value="1"/>
</dbReference>
<gene>
    <name evidence="14" type="ORF">P43SY_009337</name>
</gene>
<feature type="domain" description="Peptidase S8/S53" evidence="10">
    <location>
        <begin position="30"/>
        <end position="524"/>
    </location>
</feature>
<evidence type="ECO:0000256" key="6">
    <source>
        <dbReference type="ARBA" id="ARBA00022825"/>
    </source>
</evidence>
<evidence type="ECO:0000313" key="14">
    <source>
        <dbReference type="EMBL" id="KAJ0395932.1"/>
    </source>
</evidence>
<keyword evidence="15" id="KW-1185">Reference proteome</keyword>
<feature type="domain" description="Tripeptidyl-peptidase II galactose-binding" evidence="13">
    <location>
        <begin position="693"/>
        <end position="786"/>
    </location>
</feature>
<dbReference type="InterPro" id="IPR048383">
    <property type="entry name" value="TPPII_Ig-like-1"/>
</dbReference>
<dbReference type="Gene3D" id="3.40.50.200">
    <property type="entry name" value="Peptidase S8/S53 domain"/>
    <property type="match status" value="2"/>
</dbReference>
<feature type="domain" description="Tripeptidyl-peptidase II first Ig-like" evidence="12">
    <location>
        <begin position="561"/>
        <end position="675"/>
    </location>
</feature>
<dbReference type="GO" id="GO:0006508">
    <property type="term" value="P:proteolysis"/>
    <property type="evidence" value="ECO:0007669"/>
    <property type="project" value="UniProtKB-KW"/>
</dbReference>
<dbReference type="EMBL" id="JAKCXM010000318">
    <property type="protein sequence ID" value="KAJ0395932.1"/>
    <property type="molecule type" value="Genomic_DNA"/>
</dbReference>
<proteinExistence type="inferred from homology"/>
<comment type="catalytic activity">
    <reaction evidence="7">
        <text>Hydrolysis of proteins with broad specificity for peptide bonds, and a preference for a large uncharged residue in P1. Hydrolyzes peptide amides.</text>
        <dbReference type="EC" id="3.4.21.62"/>
    </reaction>
</comment>
<evidence type="ECO:0000256" key="5">
    <source>
        <dbReference type="ARBA" id="ARBA00022801"/>
    </source>
</evidence>
<dbReference type="InterPro" id="IPR000209">
    <property type="entry name" value="Peptidase_S8/S53_dom"/>
</dbReference>
<name>A0AAD5Q405_PYTIN</name>
<keyword evidence="6 8" id="KW-0720">Serine protease</keyword>
<dbReference type="InterPro" id="IPR023828">
    <property type="entry name" value="Peptidase_S8_Ser-AS"/>
</dbReference>
<evidence type="ECO:0000313" key="15">
    <source>
        <dbReference type="Proteomes" id="UP001209570"/>
    </source>
</evidence>
<keyword evidence="3" id="KW-0031">Aminopeptidase</keyword>
<evidence type="ECO:0000259" key="10">
    <source>
        <dbReference type="Pfam" id="PF00082"/>
    </source>
</evidence>
<dbReference type="InterPro" id="IPR048384">
    <property type="entry name" value="TPPII_GBD"/>
</dbReference>
<dbReference type="GO" id="GO:0005829">
    <property type="term" value="C:cytosol"/>
    <property type="evidence" value="ECO:0007669"/>
    <property type="project" value="TreeGrafter"/>
</dbReference>
<dbReference type="InterPro" id="IPR022229">
    <property type="entry name" value="TPPII_Ig-like-2"/>
</dbReference>
<dbReference type="InterPro" id="IPR046940">
    <property type="entry name" value="TPPII_Ig-like_sf"/>
</dbReference>
<dbReference type="Proteomes" id="UP001209570">
    <property type="component" value="Unassembled WGS sequence"/>
</dbReference>
<accession>A0AAD5Q405</accession>
<feature type="active site" description="Charge relay system" evidence="8">
    <location>
        <position position="246"/>
    </location>
</feature>
<evidence type="ECO:0000256" key="7">
    <source>
        <dbReference type="ARBA" id="ARBA00023529"/>
    </source>
</evidence>
<evidence type="ECO:0000256" key="8">
    <source>
        <dbReference type="PROSITE-ProRule" id="PRU01240"/>
    </source>
</evidence>
<dbReference type="PROSITE" id="PS00138">
    <property type="entry name" value="SUBTILASE_SER"/>
    <property type="match status" value="1"/>
</dbReference>
<evidence type="ECO:0000256" key="4">
    <source>
        <dbReference type="ARBA" id="ARBA00022670"/>
    </source>
</evidence>
<sequence length="1286" mass="140876">MPQAFPTASLLPKEETLADQFLARFPEYDGRQTVVAIFDTGVDPGAIGLQTTPDGRPKVIDIIDATGSGDVDTSLALEATSEGTLALPDGRSLKLNPDWKPSVDGKYHVGTLVAFELFPRALPSVDGKYHVGTLVAFELFPRALVDRIKKERKEKFDAKQRAAVNSVQVELAEWAQKNSPTTSDAAALRAKKDLQARLAVLDDLQKSYNDAGPVYDAVVFFDGEHWRAALDTAESGDFTGVAALTDFKYERQYATFSVESQFNYALNIYDEGNTLSVVCDAGAHGAHGTHVAGIVAAYHPDQPECNGVAPGAQIISVKIGDSRMGSMETTPALSRAILAMIQAKCDVINMSYGEYASEHNTGRVVELLKELVDEHNITFVCSAGNNGPALGTVGAPGGTSSHLIGVGAYVSPQMMEGEYILRENDLQGIAYTWSSRGPTFDGDRGVDVCAPGAAITAVPNWTLNKKQLMNGTSMSSPNCAGNIALLISGLKAQNISYTPYSLRRALQHTARRLPNVEEFAQGSGLIQVLPAFEHLTRHANTFDGTRAFPLHYEISAACGNITNTSARGVFLRDAADFVHDSTEVNVNVRPVFHKHAAPEDKVRFERHLRLVPSARWVDVGRSVALLTEGRVFKVLVTTKQLPPGVHVAHIDAYDANVPHSETTRGPLFTIPVTVIKPEVVASPVISYSESLLPGDISRRFVTPPKGCTWADVILSRSGPATDKDSNSSGKLYMFHVMQFESFTRQSKSSFQKAFFLRPGDEVCYSFDLVGGLTTELCLAQFWNALGDSQVSLEVRFHGIVPDQARIAIHGGEEAHKVTLWSDLAKETVAPTVSFTTWTQRLRPSSAEIRPLSSARDQYPDSRQVYELVLTYPFTAKEAGSVTPRLPLLFDRLYESPFESQMSMVFTDKKQYIGTSDAYGDAVALPAKGSYTIRTQVRHEDIAKLEKLKNMVLFLDHSIKEITASVFSHQDDVALGRKALTEAVLNVEKHMTLFIGEPAADKLPSGSAPGDVLSGKVHFGKKNGGVQGAGRRPGGYAISYVIPPAVTPSKDPEPEAPRDERDEEEQAQEAVRDLLLARVTKLIGKPEFTKAYERLVEQFPNHLPVIQAKLHHVDNEKDRTSQLAQVVEAADAVLALIQQDQLAIFFGTRSVAGEQPHAQKKLQKEKDSEKEILIDALARKARALGDSGDWDAFLSTYEVLQKWADVETPKFLHVALLHDQHRSTPGLTLQRLRKVAGLEDSEQSKIISEDALKKKMYSSLDALSLSHWVAAEQSRDRLKAPRSYRKF</sequence>
<dbReference type="SUPFAM" id="SSF52743">
    <property type="entry name" value="Subtilisin-like"/>
    <property type="match status" value="1"/>
</dbReference>
<dbReference type="InterPro" id="IPR022398">
    <property type="entry name" value="Peptidase_S8_His-AS"/>
</dbReference>
<dbReference type="PANTHER" id="PTHR43806">
    <property type="entry name" value="PEPTIDASE S8"/>
    <property type="match status" value="1"/>
</dbReference>
<dbReference type="InterPro" id="IPR036852">
    <property type="entry name" value="Peptidase_S8/S53_dom_sf"/>
</dbReference>
<dbReference type="InterPro" id="IPR015500">
    <property type="entry name" value="Peptidase_S8_subtilisin-rel"/>
</dbReference>
<dbReference type="Pfam" id="PF12580">
    <property type="entry name" value="TPPII"/>
    <property type="match status" value="1"/>
</dbReference>
<dbReference type="Pfam" id="PF00082">
    <property type="entry name" value="Peptidase_S8"/>
    <property type="match status" value="1"/>
</dbReference>
<organism evidence="14 15">
    <name type="scientific">Pythium insidiosum</name>
    <name type="common">Pythiosis disease agent</name>
    <dbReference type="NCBI Taxonomy" id="114742"/>
    <lineage>
        <taxon>Eukaryota</taxon>
        <taxon>Sar</taxon>
        <taxon>Stramenopiles</taxon>
        <taxon>Oomycota</taxon>
        <taxon>Peronosporomycetes</taxon>
        <taxon>Pythiales</taxon>
        <taxon>Pythiaceae</taxon>
        <taxon>Pythium</taxon>
    </lineage>
</organism>
<evidence type="ECO:0000259" key="12">
    <source>
        <dbReference type="Pfam" id="PF21223"/>
    </source>
</evidence>
<evidence type="ECO:0008006" key="16">
    <source>
        <dbReference type="Google" id="ProtNLM"/>
    </source>
</evidence>
<dbReference type="CDD" id="cd04857">
    <property type="entry name" value="Peptidases_S8_Tripeptidyl_Aminopeptidase_II"/>
    <property type="match status" value="1"/>
</dbReference>
<feature type="active site" description="Charge relay system" evidence="8">
    <location>
        <position position="287"/>
    </location>
</feature>
<dbReference type="PANTHER" id="PTHR43806:SF14">
    <property type="entry name" value="TRIPEPTIDYL-PEPTIDASE 2"/>
    <property type="match status" value="1"/>
</dbReference>
<feature type="domain" description="Tripeptidyl peptidase II second Ig-like" evidence="11">
    <location>
        <begin position="822"/>
        <end position="1005"/>
    </location>
</feature>
<reference evidence="14" key="1">
    <citation type="submission" date="2021-12" db="EMBL/GenBank/DDBJ databases">
        <title>Prjna785345.</title>
        <authorList>
            <person name="Rujirawat T."/>
            <person name="Krajaejun T."/>
        </authorList>
    </citation>
    <scope>NUCLEOTIDE SEQUENCE</scope>
    <source>
        <strain evidence="14">Pi057C3</strain>
    </source>
</reference>
<dbReference type="Gene3D" id="1.25.40.710">
    <property type="match status" value="1"/>
</dbReference>
<comment type="caution">
    <text evidence="14">The sequence shown here is derived from an EMBL/GenBank/DDBJ whole genome shotgun (WGS) entry which is preliminary data.</text>
</comment>